<dbReference type="AlphaFoldDB" id="X1B873"/>
<protein>
    <submittedName>
        <fullName evidence="1">Uncharacterized protein</fullName>
    </submittedName>
</protein>
<gene>
    <name evidence="1" type="ORF">S01H4_01296</name>
</gene>
<evidence type="ECO:0000313" key="1">
    <source>
        <dbReference type="EMBL" id="GAG68196.1"/>
    </source>
</evidence>
<organism evidence="1">
    <name type="scientific">marine sediment metagenome</name>
    <dbReference type="NCBI Taxonomy" id="412755"/>
    <lineage>
        <taxon>unclassified sequences</taxon>
        <taxon>metagenomes</taxon>
        <taxon>ecological metagenomes</taxon>
    </lineage>
</organism>
<accession>X1B873</accession>
<sequence length="45" mass="5289">MQEEKKLFTRKATGLVREIVKFRNKLERNPTALVVGGVTYFIYMI</sequence>
<comment type="caution">
    <text evidence="1">The sequence shown here is derived from an EMBL/GenBank/DDBJ whole genome shotgun (WGS) entry which is preliminary data.</text>
</comment>
<dbReference type="EMBL" id="BART01000229">
    <property type="protein sequence ID" value="GAG68196.1"/>
    <property type="molecule type" value="Genomic_DNA"/>
</dbReference>
<proteinExistence type="predicted"/>
<reference evidence="1" key="1">
    <citation type="journal article" date="2014" name="Front. Microbiol.">
        <title>High frequency of phylogenetically diverse reductive dehalogenase-homologous genes in deep subseafloor sedimentary metagenomes.</title>
        <authorList>
            <person name="Kawai M."/>
            <person name="Futagami T."/>
            <person name="Toyoda A."/>
            <person name="Takaki Y."/>
            <person name="Nishi S."/>
            <person name="Hori S."/>
            <person name="Arai W."/>
            <person name="Tsubouchi T."/>
            <person name="Morono Y."/>
            <person name="Uchiyama I."/>
            <person name="Ito T."/>
            <person name="Fujiyama A."/>
            <person name="Inagaki F."/>
            <person name="Takami H."/>
        </authorList>
    </citation>
    <scope>NUCLEOTIDE SEQUENCE</scope>
    <source>
        <strain evidence="1">Expedition CK06-06</strain>
    </source>
</reference>
<name>X1B873_9ZZZZ</name>